<reference evidence="2" key="1">
    <citation type="submission" date="2016-10" db="EMBL/GenBank/DDBJ databases">
        <authorList>
            <person name="Varghese N."/>
            <person name="Submissions S."/>
        </authorList>
    </citation>
    <scope>NUCLEOTIDE SEQUENCE [LARGE SCALE GENOMIC DNA]</scope>
    <source>
        <strain evidence="2">DSM 15718</strain>
    </source>
</reference>
<dbReference type="EMBL" id="FNMV01000012">
    <property type="protein sequence ID" value="SDX59499.1"/>
    <property type="molecule type" value="Genomic_DNA"/>
</dbReference>
<evidence type="ECO:0000313" key="2">
    <source>
        <dbReference type="Proteomes" id="UP000198569"/>
    </source>
</evidence>
<dbReference type="GO" id="GO:0003677">
    <property type="term" value="F:DNA binding"/>
    <property type="evidence" value="ECO:0007669"/>
    <property type="project" value="UniProtKB-KW"/>
</dbReference>
<dbReference type="Gene3D" id="2.40.50.140">
    <property type="entry name" value="Nucleic acid-binding proteins"/>
    <property type="match status" value="1"/>
</dbReference>
<organism evidence="1 2">
    <name type="scientific">Flavobacterium degerlachei</name>
    <dbReference type="NCBI Taxonomy" id="229203"/>
    <lineage>
        <taxon>Bacteria</taxon>
        <taxon>Pseudomonadati</taxon>
        <taxon>Bacteroidota</taxon>
        <taxon>Flavobacteriia</taxon>
        <taxon>Flavobacteriales</taxon>
        <taxon>Flavobacteriaceae</taxon>
        <taxon>Flavobacterium</taxon>
    </lineage>
</organism>
<dbReference type="AlphaFoldDB" id="A0A1H3D1E0"/>
<dbReference type="RefSeq" id="WP_091433845.1">
    <property type="nucleotide sequence ID" value="NZ_FNMV01000012.1"/>
</dbReference>
<evidence type="ECO:0000313" key="1">
    <source>
        <dbReference type="EMBL" id="SDX59499.1"/>
    </source>
</evidence>
<keyword evidence="2" id="KW-1185">Reference proteome</keyword>
<dbReference type="OrthoDB" id="1493235at2"/>
<sequence>MKGIIIDYIQEKGFGFIKDENENRCFFHISQFREKEKFLNNVTNYLYTDWVDRNRFVIDFKVIETEKGFNAIDISMTNQIFNDKSIKDVYKVKIIDLKYDTTSLTRTVSGIKNGMSVPFGATDGGNGTYRIGYPEVLRELNIYFRRIDDIGWGTIEIRELALRVNDRNKITDKLIENLKNKIVGKAINIVSYKGDWKIIDNSILEI</sequence>
<protein>
    <submittedName>
        <fullName evidence="1">'Cold-shock' DNA-binding domain-containing protein</fullName>
    </submittedName>
</protein>
<dbReference type="InterPro" id="IPR012340">
    <property type="entry name" value="NA-bd_OB-fold"/>
</dbReference>
<proteinExistence type="predicted"/>
<accession>A0A1H3D1E0</accession>
<dbReference type="SUPFAM" id="SSF50249">
    <property type="entry name" value="Nucleic acid-binding proteins"/>
    <property type="match status" value="1"/>
</dbReference>
<dbReference type="Proteomes" id="UP000198569">
    <property type="component" value="Unassembled WGS sequence"/>
</dbReference>
<keyword evidence="1" id="KW-0238">DNA-binding</keyword>
<gene>
    <name evidence="1" type="ORF">SAMN05444338_11253</name>
</gene>
<name>A0A1H3D1E0_9FLAO</name>